<evidence type="ECO:0000259" key="2">
    <source>
        <dbReference type="PROSITE" id="PS50164"/>
    </source>
</evidence>
<reference evidence="4" key="1">
    <citation type="journal article" date="2019" name="Int. J. Syst. Evol. Microbiol.">
        <title>The Global Catalogue of Microorganisms (GCM) 10K type strain sequencing project: providing services to taxonomists for standard genome sequencing and annotation.</title>
        <authorList>
            <consortium name="The Broad Institute Genomics Platform"/>
            <consortium name="The Broad Institute Genome Sequencing Center for Infectious Disease"/>
            <person name="Wu L."/>
            <person name="Ma J."/>
        </authorList>
    </citation>
    <scope>NUCLEOTIDE SEQUENCE [LARGE SCALE GENOMIC DNA]</scope>
    <source>
        <strain evidence="4">YJ-61-S</strain>
    </source>
</reference>
<dbReference type="PANTHER" id="PTHR34477:SF5">
    <property type="entry name" value="BSL5627 PROTEIN"/>
    <property type="match status" value="1"/>
</dbReference>
<dbReference type="CDD" id="cd10448">
    <property type="entry name" value="GIY-YIG_unchar_3"/>
    <property type="match status" value="1"/>
</dbReference>
<feature type="domain" description="GIY-YIG" evidence="2">
    <location>
        <begin position="1"/>
        <end position="73"/>
    </location>
</feature>
<dbReference type="InterPro" id="IPR035901">
    <property type="entry name" value="GIY-YIG_endonuc_sf"/>
</dbReference>
<comment type="caution">
    <text evidence="3">The sequence shown here is derived from an EMBL/GenBank/DDBJ whole genome shotgun (WGS) entry which is preliminary data.</text>
</comment>
<accession>A0ABV9HT18</accession>
<organism evidence="3 4">
    <name type="scientific">Dokdonia ponticola</name>
    <dbReference type="NCBI Taxonomy" id="2041041"/>
    <lineage>
        <taxon>Bacteria</taxon>
        <taxon>Pseudomonadati</taxon>
        <taxon>Bacteroidota</taxon>
        <taxon>Flavobacteriia</taxon>
        <taxon>Flavobacteriales</taxon>
        <taxon>Flavobacteriaceae</taxon>
        <taxon>Dokdonia</taxon>
    </lineage>
</organism>
<evidence type="ECO:0000313" key="4">
    <source>
        <dbReference type="Proteomes" id="UP001596043"/>
    </source>
</evidence>
<protein>
    <submittedName>
        <fullName evidence="3">GIY-YIG nuclease family protein</fullName>
    </submittedName>
</protein>
<dbReference type="EMBL" id="JBHSFV010000001">
    <property type="protein sequence ID" value="MFC4632937.1"/>
    <property type="molecule type" value="Genomic_DNA"/>
</dbReference>
<dbReference type="Gene3D" id="3.40.1440.10">
    <property type="entry name" value="GIY-YIG endonuclease"/>
    <property type="match status" value="1"/>
</dbReference>
<dbReference type="SUPFAM" id="SSF82771">
    <property type="entry name" value="GIY-YIG endonuclease"/>
    <property type="match status" value="1"/>
</dbReference>
<dbReference type="InterPro" id="IPR000305">
    <property type="entry name" value="GIY-YIG_endonuc"/>
</dbReference>
<comment type="similarity">
    <text evidence="1">Belongs to the UPF0213 family.</text>
</comment>
<keyword evidence="4" id="KW-1185">Reference proteome</keyword>
<dbReference type="PANTHER" id="PTHR34477">
    <property type="entry name" value="UPF0213 PROTEIN YHBQ"/>
    <property type="match status" value="1"/>
</dbReference>
<name>A0ABV9HT18_9FLAO</name>
<evidence type="ECO:0000256" key="1">
    <source>
        <dbReference type="ARBA" id="ARBA00007435"/>
    </source>
</evidence>
<dbReference type="Proteomes" id="UP001596043">
    <property type="component" value="Unassembled WGS sequence"/>
</dbReference>
<sequence length="88" mass="10819">MTTNTHNKALYTGFTVDLKRRIKEHKDKIYKKSFTGTYNLDKLIYFETFKTVAEARKRERQIKKWNREWKENLISDMNPNWDDLSWML</sequence>
<evidence type="ECO:0000313" key="3">
    <source>
        <dbReference type="EMBL" id="MFC4632937.1"/>
    </source>
</evidence>
<proteinExistence type="inferred from homology"/>
<dbReference type="Pfam" id="PF01541">
    <property type="entry name" value="GIY-YIG"/>
    <property type="match status" value="1"/>
</dbReference>
<dbReference type="InterPro" id="IPR050190">
    <property type="entry name" value="UPF0213_domain"/>
</dbReference>
<dbReference type="PROSITE" id="PS50164">
    <property type="entry name" value="GIY_YIG"/>
    <property type="match status" value="1"/>
</dbReference>
<gene>
    <name evidence="3" type="ORF">ACFO3O_03405</name>
</gene>
<dbReference type="RefSeq" id="WP_379977094.1">
    <property type="nucleotide sequence ID" value="NZ_JBHSFV010000001.1"/>
</dbReference>